<protein>
    <submittedName>
        <fullName evidence="3">Uncharacterized protein</fullName>
    </submittedName>
</protein>
<proteinExistence type="predicted"/>
<reference evidence="3 4" key="1">
    <citation type="submission" date="2023-11" db="EMBL/GenBank/DDBJ databases">
        <title>Halocaridina rubra genome assembly.</title>
        <authorList>
            <person name="Smith C."/>
        </authorList>
    </citation>
    <scope>NUCLEOTIDE SEQUENCE [LARGE SCALE GENOMIC DNA]</scope>
    <source>
        <strain evidence="3">EP-1</strain>
        <tissue evidence="3">Whole</tissue>
    </source>
</reference>
<evidence type="ECO:0000256" key="1">
    <source>
        <dbReference type="SAM" id="MobiDB-lite"/>
    </source>
</evidence>
<keyword evidence="4" id="KW-1185">Reference proteome</keyword>
<keyword evidence="2" id="KW-0732">Signal</keyword>
<feature type="chain" id="PRO_5043043054" evidence="2">
    <location>
        <begin position="23"/>
        <end position="224"/>
    </location>
</feature>
<sequence length="224" mass="24115">MGIGRGWAGIIFLFLLATCISNTPIPNPPKRPHFRHGNISLSRTPTSTPRPHSPLKNYPTYYNKSTPMTHDPVVVNTRDSSPNSKNSQSSSFSSSPSSSSSSSTSSTRPRNKVQYTIDLLASPISGESVFEEDTLKITSHITVEAQLLPWGVDTTVSGRGGCIDIAVATRAAHLALQRQPPPAGVSLVIVPPPTDDFDATRHEMTLHSVDPTKVEELVGAFDSN</sequence>
<comment type="caution">
    <text evidence="3">The sequence shown here is derived from an EMBL/GenBank/DDBJ whole genome shotgun (WGS) entry which is preliminary data.</text>
</comment>
<feature type="compositionally biased region" description="Low complexity" evidence="1">
    <location>
        <begin position="40"/>
        <end position="50"/>
    </location>
</feature>
<feature type="compositionally biased region" description="Low complexity" evidence="1">
    <location>
        <begin position="80"/>
        <end position="107"/>
    </location>
</feature>
<organism evidence="3 4">
    <name type="scientific">Halocaridina rubra</name>
    <name type="common">Hawaiian red shrimp</name>
    <dbReference type="NCBI Taxonomy" id="373956"/>
    <lineage>
        <taxon>Eukaryota</taxon>
        <taxon>Metazoa</taxon>
        <taxon>Ecdysozoa</taxon>
        <taxon>Arthropoda</taxon>
        <taxon>Crustacea</taxon>
        <taxon>Multicrustacea</taxon>
        <taxon>Malacostraca</taxon>
        <taxon>Eumalacostraca</taxon>
        <taxon>Eucarida</taxon>
        <taxon>Decapoda</taxon>
        <taxon>Pleocyemata</taxon>
        <taxon>Caridea</taxon>
        <taxon>Atyoidea</taxon>
        <taxon>Atyidae</taxon>
        <taxon>Halocaridina</taxon>
    </lineage>
</organism>
<feature type="region of interest" description="Disordered" evidence="1">
    <location>
        <begin position="26"/>
        <end position="110"/>
    </location>
</feature>
<name>A0AAN9AGJ4_HALRR</name>
<evidence type="ECO:0000256" key="2">
    <source>
        <dbReference type="SAM" id="SignalP"/>
    </source>
</evidence>
<feature type="signal peptide" evidence="2">
    <location>
        <begin position="1"/>
        <end position="22"/>
    </location>
</feature>
<evidence type="ECO:0000313" key="3">
    <source>
        <dbReference type="EMBL" id="KAK7086469.1"/>
    </source>
</evidence>
<gene>
    <name evidence="3" type="ORF">SK128_005627</name>
</gene>
<dbReference type="Proteomes" id="UP001381693">
    <property type="component" value="Unassembled WGS sequence"/>
</dbReference>
<dbReference type="AlphaFoldDB" id="A0AAN9AGJ4"/>
<dbReference type="EMBL" id="JAXCGZ010000179">
    <property type="protein sequence ID" value="KAK7086469.1"/>
    <property type="molecule type" value="Genomic_DNA"/>
</dbReference>
<accession>A0AAN9AGJ4</accession>
<evidence type="ECO:0000313" key="4">
    <source>
        <dbReference type="Proteomes" id="UP001381693"/>
    </source>
</evidence>